<dbReference type="Proteomes" id="UP001619887">
    <property type="component" value="Unassembled WGS sequence"/>
</dbReference>
<dbReference type="AlphaFoldDB" id="A0ABD2GV92"/>
<reference evidence="1 2" key="1">
    <citation type="journal article" date="2022" name="G3 (Bethesda)">
        <title>Evaluating Illumina-, Nanopore-, and PacBio-based genome assembly strategies with the bald notothen, Trematomus borchgrevinki.</title>
        <authorList>
            <person name="Rayamajhi N."/>
            <person name="Cheng C.C."/>
            <person name="Catchen J.M."/>
        </authorList>
    </citation>
    <scope>NUCLEOTIDE SEQUENCE [LARGE SCALE GENOMIC DNA]</scope>
    <source>
        <strain evidence="1">AGRC-2024</strain>
    </source>
</reference>
<sequence>MPDFCAAYGCSNHRSLENKNPWNHLSRVSQNRREEEAVGSCPKKAGHCSAVITSVVRTLTGRGRLSGLKMVLCQQYSTSQLIFKGQKQQEAQPLQEERKMNLSLML</sequence>
<evidence type="ECO:0000313" key="2">
    <source>
        <dbReference type="Proteomes" id="UP001619887"/>
    </source>
</evidence>
<keyword evidence="2" id="KW-1185">Reference proteome</keyword>
<dbReference type="EMBL" id="JBIYXZ010002075">
    <property type="protein sequence ID" value="KAL3057929.1"/>
    <property type="molecule type" value="Genomic_DNA"/>
</dbReference>
<name>A0ABD2GV92_PAGBO</name>
<gene>
    <name evidence="1" type="ORF">OYC64_008224</name>
</gene>
<evidence type="ECO:0000313" key="1">
    <source>
        <dbReference type="EMBL" id="KAL3057929.1"/>
    </source>
</evidence>
<accession>A0ABD2GV92</accession>
<proteinExistence type="predicted"/>
<organism evidence="1 2">
    <name type="scientific">Pagothenia borchgrevinki</name>
    <name type="common">Bald rockcod</name>
    <name type="synonym">Trematomus borchgrevinki</name>
    <dbReference type="NCBI Taxonomy" id="8213"/>
    <lineage>
        <taxon>Eukaryota</taxon>
        <taxon>Metazoa</taxon>
        <taxon>Chordata</taxon>
        <taxon>Craniata</taxon>
        <taxon>Vertebrata</taxon>
        <taxon>Euteleostomi</taxon>
        <taxon>Actinopterygii</taxon>
        <taxon>Neopterygii</taxon>
        <taxon>Teleostei</taxon>
        <taxon>Neoteleostei</taxon>
        <taxon>Acanthomorphata</taxon>
        <taxon>Eupercaria</taxon>
        <taxon>Perciformes</taxon>
        <taxon>Notothenioidei</taxon>
        <taxon>Nototheniidae</taxon>
        <taxon>Pagothenia</taxon>
    </lineage>
</organism>
<comment type="caution">
    <text evidence="1">The sequence shown here is derived from an EMBL/GenBank/DDBJ whole genome shotgun (WGS) entry which is preliminary data.</text>
</comment>
<reference evidence="1 2" key="2">
    <citation type="journal article" date="2024" name="G3 (Bethesda)">
        <title>The genome of the cryopelagic Antarctic bald notothen, Trematomus borchgrevinki.</title>
        <authorList>
            <person name="Rayamajhi N."/>
            <person name="Rivera-Colon A.G."/>
            <person name="Minhas B.F."/>
            <person name="Cheng C.C."/>
            <person name="Catchen J.M."/>
        </authorList>
    </citation>
    <scope>NUCLEOTIDE SEQUENCE [LARGE SCALE GENOMIC DNA]</scope>
    <source>
        <strain evidence="1">AGRC-2024</strain>
    </source>
</reference>
<protein>
    <submittedName>
        <fullName evidence="1">Uncharacterized protein</fullName>
    </submittedName>
</protein>